<dbReference type="Gene3D" id="1.25.40.10">
    <property type="entry name" value="Tetratricopeptide repeat domain"/>
    <property type="match status" value="1"/>
</dbReference>
<comment type="similarity">
    <text evidence="1">Belongs to the PPR family. P subfamily.</text>
</comment>
<dbReference type="InterPro" id="IPR046342">
    <property type="entry name" value="CBS_dom_sf"/>
</dbReference>
<keyword evidence="2" id="KW-0677">Repeat</keyword>
<comment type="caution">
    <text evidence="4">The sequence shown here is derived from an EMBL/GenBank/DDBJ whole genome shotgun (WGS) entry which is preliminary data.</text>
</comment>
<dbReference type="Pfam" id="PF13041">
    <property type="entry name" value="PPR_2"/>
    <property type="match status" value="1"/>
</dbReference>
<dbReference type="Gene3D" id="3.10.580.10">
    <property type="entry name" value="CBS-domain"/>
    <property type="match status" value="1"/>
</dbReference>
<dbReference type="AlphaFoldDB" id="A0AAE1S654"/>
<protein>
    <recommendedName>
        <fullName evidence="6">Pentatricopeptide repeat-containing protein</fullName>
    </recommendedName>
</protein>
<accession>A0AAE1S654</accession>
<dbReference type="InterPro" id="IPR002885">
    <property type="entry name" value="PPR_rpt"/>
</dbReference>
<dbReference type="InterPro" id="IPR011990">
    <property type="entry name" value="TPR-like_helical_dom_sf"/>
</dbReference>
<evidence type="ECO:0000256" key="1">
    <source>
        <dbReference type="ARBA" id="ARBA00007626"/>
    </source>
</evidence>
<evidence type="ECO:0008006" key="6">
    <source>
        <dbReference type="Google" id="ProtNLM"/>
    </source>
</evidence>
<evidence type="ECO:0000256" key="3">
    <source>
        <dbReference type="PROSITE-ProRule" id="PRU00708"/>
    </source>
</evidence>
<evidence type="ECO:0000256" key="2">
    <source>
        <dbReference type="ARBA" id="ARBA00022737"/>
    </source>
</evidence>
<evidence type="ECO:0000313" key="4">
    <source>
        <dbReference type="EMBL" id="KAK4363619.1"/>
    </source>
</evidence>
<gene>
    <name evidence="4" type="ORF">RND71_018860</name>
</gene>
<reference evidence="4" key="1">
    <citation type="submission" date="2023-12" db="EMBL/GenBank/DDBJ databases">
        <title>Genome assembly of Anisodus tanguticus.</title>
        <authorList>
            <person name="Wang Y.-J."/>
        </authorList>
    </citation>
    <scope>NUCLEOTIDE SEQUENCE</scope>
    <source>
        <strain evidence="4">KB-2021</strain>
        <tissue evidence="4">Leaf</tissue>
    </source>
</reference>
<feature type="repeat" description="PPR" evidence="3">
    <location>
        <begin position="12"/>
        <end position="42"/>
    </location>
</feature>
<keyword evidence="5" id="KW-1185">Reference proteome</keyword>
<dbReference type="PANTHER" id="PTHR46128">
    <property type="entry name" value="MITOCHONDRIAL GROUP I INTRON SPLICING FACTOR CCM1"/>
    <property type="match status" value="1"/>
</dbReference>
<dbReference type="EMBL" id="JAVYJV010000009">
    <property type="protein sequence ID" value="KAK4363619.1"/>
    <property type="molecule type" value="Genomic_DNA"/>
</dbReference>
<dbReference type="Proteomes" id="UP001291623">
    <property type="component" value="Unassembled WGS sequence"/>
</dbReference>
<evidence type="ECO:0000313" key="5">
    <source>
        <dbReference type="Proteomes" id="UP001291623"/>
    </source>
</evidence>
<feature type="repeat" description="PPR" evidence="3">
    <location>
        <begin position="47"/>
        <end position="81"/>
    </location>
</feature>
<proteinExistence type="inferred from homology"/>
<dbReference type="Pfam" id="PF12854">
    <property type="entry name" value="PPR_1"/>
    <property type="match status" value="1"/>
</dbReference>
<dbReference type="PANTHER" id="PTHR46128:SF358">
    <property type="entry name" value="TETRATRICOPEPTIDE REPEAT (TPR)-LIKE SUPERFAMILY PROTEIN"/>
    <property type="match status" value="1"/>
</dbReference>
<dbReference type="InterPro" id="IPR050872">
    <property type="entry name" value="PPR_P_subfamily"/>
</dbReference>
<name>A0AAE1S654_9SOLA</name>
<sequence length="153" mass="17386">MAVMLSTGHIPDLYTYGTLLNGYFKHGLVEEDMSLFHKLERKREDIGIAVYNVVINGLCKNGKVNEAHAIFEKLSFIGLLPDVKTYTVMINGFFLEGLLDEAKDAKKNGRQQLFSKQYYHHIRHILVVDETSMIGLESIGDVVRAIVSRNRDE</sequence>
<dbReference type="PROSITE" id="PS51375">
    <property type="entry name" value="PPR"/>
    <property type="match status" value="2"/>
</dbReference>
<organism evidence="4 5">
    <name type="scientific">Anisodus tanguticus</name>
    <dbReference type="NCBI Taxonomy" id="243964"/>
    <lineage>
        <taxon>Eukaryota</taxon>
        <taxon>Viridiplantae</taxon>
        <taxon>Streptophyta</taxon>
        <taxon>Embryophyta</taxon>
        <taxon>Tracheophyta</taxon>
        <taxon>Spermatophyta</taxon>
        <taxon>Magnoliopsida</taxon>
        <taxon>eudicotyledons</taxon>
        <taxon>Gunneridae</taxon>
        <taxon>Pentapetalae</taxon>
        <taxon>asterids</taxon>
        <taxon>lamiids</taxon>
        <taxon>Solanales</taxon>
        <taxon>Solanaceae</taxon>
        <taxon>Solanoideae</taxon>
        <taxon>Hyoscyameae</taxon>
        <taxon>Anisodus</taxon>
    </lineage>
</organism>
<dbReference type="NCBIfam" id="TIGR00756">
    <property type="entry name" value="PPR"/>
    <property type="match status" value="2"/>
</dbReference>